<accession>A0A941D4E0</accession>
<keyword evidence="4" id="KW-0049">Antioxidant</keyword>
<comment type="caution">
    <text evidence="14">The sequence shown here is derived from an EMBL/GenBank/DDBJ whole genome shotgun (WGS) entry which is preliminary data.</text>
</comment>
<dbReference type="EC" id="1.11.1.24" evidence="2"/>
<evidence type="ECO:0000256" key="3">
    <source>
        <dbReference type="ARBA" id="ARBA00022559"/>
    </source>
</evidence>
<proteinExistence type="inferred from homology"/>
<evidence type="ECO:0000256" key="6">
    <source>
        <dbReference type="ARBA" id="ARBA00023157"/>
    </source>
</evidence>
<evidence type="ECO:0000313" key="14">
    <source>
        <dbReference type="EMBL" id="MBR7621164.1"/>
    </source>
</evidence>
<keyword evidence="5" id="KW-0560">Oxidoreductase</keyword>
<dbReference type="GO" id="GO:0008379">
    <property type="term" value="F:thioredoxin peroxidase activity"/>
    <property type="evidence" value="ECO:0007669"/>
    <property type="project" value="TreeGrafter"/>
</dbReference>
<evidence type="ECO:0000256" key="12">
    <source>
        <dbReference type="SAM" id="SignalP"/>
    </source>
</evidence>
<sequence>MKLAPLFAALLLAWPAAAAAFDPGPAVGSRIPPIAARDMAGKPVTVRDLSDKNGVVLVFFRSAKWCPYCQKQLIELKDAKAPLAQRGYRLVALSYDPPEVLTRFSEQREIPYAFLSDTGSATIDAFKLRDPQYKPDSFAYGVPMPAIFVISPRGVVQAKLAEEGYKSRPPVAAVLAAVDGLKK</sequence>
<dbReference type="SUPFAM" id="SSF52833">
    <property type="entry name" value="Thioredoxin-like"/>
    <property type="match status" value="1"/>
</dbReference>
<reference evidence="14" key="1">
    <citation type="submission" date="2021-04" db="EMBL/GenBank/DDBJ databases">
        <title>Draft genome assembly of strain Phenylobacterium sp. 20VBR1 using MiniION and Illumina platforms.</title>
        <authorList>
            <person name="Thomas F.A."/>
            <person name="Krishnan K.P."/>
            <person name="Sinha R.K."/>
        </authorList>
    </citation>
    <scope>NUCLEOTIDE SEQUENCE</scope>
    <source>
        <strain evidence="14">20VBR1</strain>
    </source>
</reference>
<dbReference type="PROSITE" id="PS51352">
    <property type="entry name" value="THIOREDOXIN_2"/>
    <property type="match status" value="1"/>
</dbReference>
<keyword evidence="15" id="KW-1185">Reference proteome</keyword>
<dbReference type="InterPro" id="IPR013766">
    <property type="entry name" value="Thioredoxin_domain"/>
</dbReference>
<dbReference type="PANTHER" id="PTHR42801:SF7">
    <property type="entry name" value="SLL1159 PROTEIN"/>
    <property type="match status" value="1"/>
</dbReference>
<keyword evidence="7" id="KW-0676">Redox-active center</keyword>
<organism evidence="14 15">
    <name type="scientific">Phenylobacterium glaciei</name>
    <dbReference type="NCBI Taxonomy" id="2803784"/>
    <lineage>
        <taxon>Bacteria</taxon>
        <taxon>Pseudomonadati</taxon>
        <taxon>Pseudomonadota</taxon>
        <taxon>Alphaproteobacteria</taxon>
        <taxon>Caulobacterales</taxon>
        <taxon>Caulobacteraceae</taxon>
        <taxon>Phenylobacterium</taxon>
    </lineage>
</organism>
<dbReference type="RefSeq" id="WP_215342110.1">
    <property type="nucleotide sequence ID" value="NZ_JAGSGD010000001.1"/>
</dbReference>
<evidence type="ECO:0000256" key="1">
    <source>
        <dbReference type="ARBA" id="ARBA00003330"/>
    </source>
</evidence>
<dbReference type="AlphaFoldDB" id="A0A941D4E0"/>
<evidence type="ECO:0000256" key="11">
    <source>
        <dbReference type="ARBA" id="ARBA00049091"/>
    </source>
</evidence>
<evidence type="ECO:0000256" key="8">
    <source>
        <dbReference type="ARBA" id="ARBA00032824"/>
    </source>
</evidence>
<feature type="chain" id="PRO_5036776810" description="thioredoxin-dependent peroxiredoxin" evidence="12">
    <location>
        <begin position="21"/>
        <end position="183"/>
    </location>
</feature>
<dbReference type="Proteomes" id="UP000622580">
    <property type="component" value="Unassembled WGS sequence"/>
</dbReference>
<feature type="signal peptide" evidence="12">
    <location>
        <begin position="1"/>
        <end position="20"/>
    </location>
</feature>
<evidence type="ECO:0000256" key="4">
    <source>
        <dbReference type="ARBA" id="ARBA00022862"/>
    </source>
</evidence>
<gene>
    <name evidence="14" type="ORF">JKL49_17350</name>
</gene>
<dbReference type="GO" id="GO:0045454">
    <property type="term" value="P:cell redox homeostasis"/>
    <property type="evidence" value="ECO:0007669"/>
    <property type="project" value="TreeGrafter"/>
</dbReference>
<evidence type="ECO:0000256" key="5">
    <source>
        <dbReference type="ARBA" id="ARBA00023002"/>
    </source>
</evidence>
<name>A0A941D4E0_9CAUL</name>
<comment type="similarity">
    <text evidence="9">Belongs to the peroxiredoxin family. BCP/PrxQ subfamily.</text>
</comment>
<dbReference type="GO" id="GO:0005737">
    <property type="term" value="C:cytoplasm"/>
    <property type="evidence" value="ECO:0007669"/>
    <property type="project" value="TreeGrafter"/>
</dbReference>
<dbReference type="Gene3D" id="3.40.30.10">
    <property type="entry name" value="Glutaredoxin"/>
    <property type="match status" value="1"/>
</dbReference>
<comment type="catalytic activity">
    <reaction evidence="11">
        <text>a hydroperoxide + [thioredoxin]-dithiol = an alcohol + [thioredoxin]-disulfide + H2O</text>
        <dbReference type="Rhea" id="RHEA:62620"/>
        <dbReference type="Rhea" id="RHEA-COMP:10698"/>
        <dbReference type="Rhea" id="RHEA-COMP:10700"/>
        <dbReference type="ChEBI" id="CHEBI:15377"/>
        <dbReference type="ChEBI" id="CHEBI:29950"/>
        <dbReference type="ChEBI" id="CHEBI:30879"/>
        <dbReference type="ChEBI" id="CHEBI:35924"/>
        <dbReference type="ChEBI" id="CHEBI:50058"/>
        <dbReference type="EC" id="1.11.1.24"/>
    </reaction>
</comment>
<comment type="function">
    <text evidence="1">Thiol-specific peroxidase that catalyzes the reduction of hydrogen peroxide and organic hydroperoxides to water and alcohols, respectively. Plays a role in cell protection against oxidative stress by detoxifying peroxides and as sensor of hydrogen peroxide-mediated signaling events.</text>
</comment>
<evidence type="ECO:0000256" key="2">
    <source>
        <dbReference type="ARBA" id="ARBA00013017"/>
    </source>
</evidence>
<evidence type="ECO:0000256" key="10">
    <source>
        <dbReference type="ARBA" id="ARBA00042639"/>
    </source>
</evidence>
<dbReference type="EMBL" id="JAGSGD010000001">
    <property type="protein sequence ID" value="MBR7621164.1"/>
    <property type="molecule type" value="Genomic_DNA"/>
</dbReference>
<keyword evidence="3" id="KW-0575">Peroxidase</keyword>
<evidence type="ECO:0000259" key="13">
    <source>
        <dbReference type="PROSITE" id="PS51352"/>
    </source>
</evidence>
<dbReference type="PANTHER" id="PTHR42801">
    <property type="entry name" value="THIOREDOXIN-DEPENDENT PEROXIDE REDUCTASE"/>
    <property type="match status" value="1"/>
</dbReference>
<dbReference type="GO" id="GO:0034599">
    <property type="term" value="P:cellular response to oxidative stress"/>
    <property type="evidence" value="ECO:0007669"/>
    <property type="project" value="TreeGrafter"/>
</dbReference>
<dbReference type="Pfam" id="PF00578">
    <property type="entry name" value="AhpC-TSA"/>
    <property type="match status" value="1"/>
</dbReference>
<protein>
    <recommendedName>
        <fullName evidence="2">thioredoxin-dependent peroxiredoxin</fullName>
        <ecNumber evidence="2">1.11.1.24</ecNumber>
    </recommendedName>
    <alternativeName>
        <fullName evidence="8">Thioredoxin peroxidase</fullName>
    </alternativeName>
    <alternativeName>
        <fullName evidence="10">Thioredoxin-dependent peroxiredoxin Bcp</fullName>
    </alternativeName>
</protein>
<dbReference type="InterPro" id="IPR050924">
    <property type="entry name" value="Peroxiredoxin_BCP/PrxQ"/>
</dbReference>
<dbReference type="CDD" id="cd02970">
    <property type="entry name" value="PRX_like2"/>
    <property type="match status" value="1"/>
</dbReference>
<keyword evidence="12" id="KW-0732">Signal</keyword>
<evidence type="ECO:0000256" key="9">
    <source>
        <dbReference type="ARBA" id="ARBA00038489"/>
    </source>
</evidence>
<evidence type="ECO:0000313" key="15">
    <source>
        <dbReference type="Proteomes" id="UP000622580"/>
    </source>
</evidence>
<evidence type="ECO:0000256" key="7">
    <source>
        <dbReference type="ARBA" id="ARBA00023284"/>
    </source>
</evidence>
<dbReference type="InterPro" id="IPR000866">
    <property type="entry name" value="AhpC/TSA"/>
</dbReference>
<feature type="domain" description="Thioredoxin" evidence="13">
    <location>
        <begin position="25"/>
        <end position="183"/>
    </location>
</feature>
<dbReference type="InterPro" id="IPR036249">
    <property type="entry name" value="Thioredoxin-like_sf"/>
</dbReference>
<keyword evidence="6" id="KW-1015">Disulfide bond</keyword>